<accession>A0A843XMM3</accession>
<reference evidence="2" key="1">
    <citation type="submission" date="2017-07" db="EMBL/GenBank/DDBJ databases">
        <title>Taro Niue Genome Assembly and Annotation.</title>
        <authorList>
            <person name="Atibalentja N."/>
            <person name="Keating K."/>
            <person name="Fields C.J."/>
        </authorList>
    </citation>
    <scope>NUCLEOTIDE SEQUENCE</scope>
    <source>
        <strain evidence="2">Niue_2</strain>
        <tissue evidence="2">Leaf</tissue>
    </source>
</reference>
<keyword evidence="3" id="KW-1185">Reference proteome</keyword>
<proteinExistence type="predicted"/>
<feature type="region of interest" description="Disordered" evidence="1">
    <location>
        <begin position="69"/>
        <end position="91"/>
    </location>
</feature>
<dbReference type="EMBL" id="NMUH01010552">
    <property type="protein sequence ID" value="MQM21058.1"/>
    <property type="molecule type" value="Genomic_DNA"/>
</dbReference>
<evidence type="ECO:0000313" key="2">
    <source>
        <dbReference type="EMBL" id="MQM21058.1"/>
    </source>
</evidence>
<organism evidence="2 3">
    <name type="scientific">Colocasia esculenta</name>
    <name type="common">Wild taro</name>
    <name type="synonym">Arum esculentum</name>
    <dbReference type="NCBI Taxonomy" id="4460"/>
    <lineage>
        <taxon>Eukaryota</taxon>
        <taxon>Viridiplantae</taxon>
        <taxon>Streptophyta</taxon>
        <taxon>Embryophyta</taxon>
        <taxon>Tracheophyta</taxon>
        <taxon>Spermatophyta</taxon>
        <taxon>Magnoliopsida</taxon>
        <taxon>Liliopsida</taxon>
        <taxon>Araceae</taxon>
        <taxon>Aroideae</taxon>
        <taxon>Colocasieae</taxon>
        <taxon>Colocasia</taxon>
    </lineage>
</organism>
<dbReference type="Proteomes" id="UP000652761">
    <property type="component" value="Unassembled WGS sequence"/>
</dbReference>
<name>A0A843XMM3_COLES</name>
<dbReference type="AlphaFoldDB" id="A0A843XMM3"/>
<evidence type="ECO:0000313" key="3">
    <source>
        <dbReference type="Proteomes" id="UP000652761"/>
    </source>
</evidence>
<sequence>DVAVSFGARRRCPFLREGPNGFVLRVEVETLDPLALSMLPSPSKSWFLCGLGLGSDRRDRVMTGLGIATRSRRPTRHDGPMRHDLSRETDF</sequence>
<comment type="caution">
    <text evidence="2">The sequence shown here is derived from an EMBL/GenBank/DDBJ whole genome shotgun (WGS) entry which is preliminary data.</text>
</comment>
<feature type="compositionally biased region" description="Basic and acidic residues" evidence="1">
    <location>
        <begin position="76"/>
        <end position="91"/>
    </location>
</feature>
<evidence type="ECO:0000256" key="1">
    <source>
        <dbReference type="SAM" id="MobiDB-lite"/>
    </source>
</evidence>
<feature type="non-terminal residue" evidence="2">
    <location>
        <position position="1"/>
    </location>
</feature>
<protein>
    <submittedName>
        <fullName evidence="2">Uncharacterized protein</fullName>
    </submittedName>
</protein>
<gene>
    <name evidence="2" type="ORF">Taro_054089</name>
</gene>